<dbReference type="InterPro" id="IPR010982">
    <property type="entry name" value="Lambda_DNA-bd_dom_sf"/>
</dbReference>
<organism evidence="5 6">
    <name type="scientific">Microbacterium phyllosphaerae</name>
    <dbReference type="NCBI Taxonomy" id="124798"/>
    <lineage>
        <taxon>Bacteria</taxon>
        <taxon>Bacillati</taxon>
        <taxon>Actinomycetota</taxon>
        <taxon>Actinomycetes</taxon>
        <taxon>Micrococcales</taxon>
        <taxon>Microbacteriaceae</taxon>
        <taxon>Microbacterium</taxon>
    </lineage>
</organism>
<evidence type="ECO:0000259" key="4">
    <source>
        <dbReference type="PROSITE" id="PS50932"/>
    </source>
</evidence>
<dbReference type="SUPFAM" id="SSF47413">
    <property type="entry name" value="lambda repressor-like DNA-binding domains"/>
    <property type="match status" value="1"/>
</dbReference>
<dbReference type="InterPro" id="IPR000843">
    <property type="entry name" value="HTH_LacI"/>
</dbReference>
<dbReference type="SMART" id="SM00354">
    <property type="entry name" value="HTH_LACI"/>
    <property type="match status" value="1"/>
</dbReference>
<gene>
    <name evidence="5" type="ORF">JOF42_000750</name>
</gene>
<accession>A0ABS4WM21</accession>
<keyword evidence="6" id="KW-1185">Reference proteome</keyword>
<proteinExistence type="predicted"/>
<dbReference type="Pfam" id="PF00356">
    <property type="entry name" value="LacI"/>
    <property type="match status" value="1"/>
</dbReference>
<dbReference type="CDD" id="cd01392">
    <property type="entry name" value="HTH_LacI"/>
    <property type="match status" value="1"/>
</dbReference>
<keyword evidence="2" id="KW-0238">DNA-binding</keyword>
<evidence type="ECO:0000256" key="2">
    <source>
        <dbReference type="ARBA" id="ARBA00023125"/>
    </source>
</evidence>
<dbReference type="Gene3D" id="1.10.260.40">
    <property type="entry name" value="lambda repressor-like DNA-binding domains"/>
    <property type="match status" value="1"/>
</dbReference>
<dbReference type="RefSeq" id="WP_210096625.1">
    <property type="nucleotide sequence ID" value="NZ_BAAAIO010000001.1"/>
</dbReference>
<dbReference type="PROSITE" id="PS50932">
    <property type="entry name" value="HTH_LACI_2"/>
    <property type="match status" value="1"/>
</dbReference>
<name>A0ABS4WM21_9MICO</name>
<dbReference type="PANTHER" id="PTHR30146:SF153">
    <property type="entry name" value="LACTOSE OPERON REPRESSOR"/>
    <property type="match status" value="1"/>
</dbReference>
<dbReference type="Gene3D" id="3.40.50.2300">
    <property type="match status" value="2"/>
</dbReference>
<dbReference type="PANTHER" id="PTHR30146">
    <property type="entry name" value="LACI-RELATED TRANSCRIPTIONAL REPRESSOR"/>
    <property type="match status" value="1"/>
</dbReference>
<keyword evidence="1" id="KW-0805">Transcription regulation</keyword>
<feature type="domain" description="HTH lacI-type" evidence="4">
    <location>
        <begin position="7"/>
        <end position="62"/>
    </location>
</feature>
<reference evidence="5 6" key="1">
    <citation type="submission" date="2021-03" db="EMBL/GenBank/DDBJ databases">
        <title>Sequencing the genomes of 1000 actinobacteria strains.</title>
        <authorList>
            <person name="Klenk H.-P."/>
        </authorList>
    </citation>
    <scope>NUCLEOTIDE SEQUENCE [LARGE SCALE GENOMIC DNA]</scope>
    <source>
        <strain evidence="5 6">DSM 13468</strain>
    </source>
</reference>
<dbReference type="EMBL" id="JAGIOA010000001">
    <property type="protein sequence ID" value="MBP2377255.1"/>
    <property type="molecule type" value="Genomic_DNA"/>
</dbReference>
<dbReference type="Pfam" id="PF13377">
    <property type="entry name" value="Peripla_BP_3"/>
    <property type="match status" value="1"/>
</dbReference>
<dbReference type="InterPro" id="IPR046335">
    <property type="entry name" value="LacI/GalR-like_sensor"/>
</dbReference>
<dbReference type="CDD" id="cd06267">
    <property type="entry name" value="PBP1_LacI_sugar_binding-like"/>
    <property type="match status" value="1"/>
</dbReference>
<keyword evidence="3" id="KW-0804">Transcription</keyword>
<evidence type="ECO:0000313" key="5">
    <source>
        <dbReference type="EMBL" id="MBP2377255.1"/>
    </source>
</evidence>
<dbReference type="SUPFAM" id="SSF53822">
    <property type="entry name" value="Periplasmic binding protein-like I"/>
    <property type="match status" value="1"/>
</dbReference>
<dbReference type="Proteomes" id="UP000703720">
    <property type="component" value="Unassembled WGS sequence"/>
</dbReference>
<protein>
    <submittedName>
        <fullName evidence="5">LacI family transcriptional regulator</fullName>
    </submittedName>
</protein>
<evidence type="ECO:0000313" key="6">
    <source>
        <dbReference type="Proteomes" id="UP000703720"/>
    </source>
</evidence>
<comment type="caution">
    <text evidence="5">The sequence shown here is derived from an EMBL/GenBank/DDBJ whole genome shotgun (WGS) entry which is preliminary data.</text>
</comment>
<evidence type="ECO:0000256" key="1">
    <source>
        <dbReference type="ARBA" id="ARBA00023015"/>
    </source>
</evidence>
<dbReference type="InterPro" id="IPR028082">
    <property type="entry name" value="Peripla_BP_I"/>
</dbReference>
<sequence>MTENGAVTLEDVAREADVSVSTASRTLNGRTGRVSETTQARVRAVAARLGYATNLAAQAVALGRSRAVGLVVGDIPDDYQNPVMTGVFHAAAKRGMLVTTAVAQTAAIDATSNAIRLLRGQRPSVIIYVGTESSTSDGMPELAAELKHAEHEGCRVVVIGVSGTPFDSVVVDDRRAAAELATSLAGIGYRDPMIVGGVGLGQISRERTDGFIEGWAQNGLTVPLDRVLQQASSHDGGYRAAGEILRRRPLPDVVFCVNDSMAIGLSVRLREQGLVIGQDIAVAGCDDMPALRDIDPPLTTIHLPWLEAAEEAFRLAESTEPSGRTVVLEGYPVLRTSTPQVAGVRS</sequence>
<evidence type="ECO:0000256" key="3">
    <source>
        <dbReference type="ARBA" id="ARBA00023163"/>
    </source>
</evidence>